<reference evidence="9" key="2">
    <citation type="submission" date="2021-09" db="EMBL/GenBank/DDBJ databases">
        <authorList>
            <person name="Gilroy R."/>
        </authorList>
    </citation>
    <scope>NUCLEOTIDE SEQUENCE</scope>
    <source>
        <strain evidence="9">6019</strain>
    </source>
</reference>
<sequence>MKALFRNRNYMLLWAGLSVSRFGYRFFNLAILWFVIQETGSPLALGMTVICFTIPTVLVEPIAGVLADRYDKKKIMVITDFSNGMIMLIIAFAMISGGLTLSALYALLVCSAIATALFNPSANASIPLLVEEERLPKANSLNQLSTQGSNILGPALAGVLIGVVGNIGILLLVSGIAFIISAITEIWIKVPRVNEEEETFHLIDKMKEALKYVTGSRELLMLVIVGGIIINFFLAPLTIFVTYMSESIFDVGAAGLGFISSSVAVGALCGAIMIMLNVFKDKYKMAIIGLSLEGIALLIMGIGLTYFTTVFTAWLLGLGVALASVGINTLYQTMIPKEMMGRVLSLVSMLLGASIPLGQLFGSWIITYYSMTLVLVVFGIIILVSALSLIRITMTKNKEEVALEGKVN</sequence>
<accession>A0A921DWV4</accession>
<feature type="transmembrane region" description="Helical" evidence="7">
    <location>
        <begin position="256"/>
        <end position="279"/>
    </location>
</feature>
<evidence type="ECO:0000256" key="4">
    <source>
        <dbReference type="ARBA" id="ARBA00022692"/>
    </source>
</evidence>
<evidence type="ECO:0000256" key="1">
    <source>
        <dbReference type="ARBA" id="ARBA00004651"/>
    </source>
</evidence>
<comment type="caution">
    <text evidence="9">The sequence shown here is derived from an EMBL/GenBank/DDBJ whole genome shotgun (WGS) entry which is preliminary data.</text>
</comment>
<dbReference type="EMBL" id="DYYI01000049">
    <property type="protein sequence ID" value="HJE19611.1"/>
    <property type="molecule type" value="Genomic_DNA"/>
</dbReference>
<evidence type="ECO:0000256" key="5">
    <source>
        <dbReference type="ARBA" id="ARBA00022989"/>
    </source>
</evidence>
<evidence type="ECO:0000256" key="7">
    <source>
        <dbReference type="SAM" id="Phobius"/>
    </source>
</evidence>
<name>A0A921DWV4_9STAP</name>
<evidence type="ECO:0000256" key="6">
    <source>
        <dbReference type="ARBA" id="ARBA00023136"/>
    </source>
</evidence>
<evidence type="ECO:0000256" key="2">
    <source>
        <dbReference type="ARBA" id="ARBA00022448"/>
    </source>
</evidence>
<feature type="domain" description="Major facilitator superfamily (MFS) profile" evidence="8">
    <location>
        <begin position="9"/>
        <end position="397"/>
    </location>
</feature>
<keyword evidence="5 7" id="KW-1133">Transmembrane helix</keyword>
<protein>
    <submittedName>
        <fullName evidence="9">MFS transporter</fullName>
    </submittedName>
</protein>
<proteinExistence type="predicted"/>
<evidence type="ECO:0000313" key="9">
    <source>
        <dbReference type="EMBL" id="HJE19611.1"/>
    </source>
</evidence>
<feature type="transmembrane region" description="Helical" evidence="7">
    <location>
        <begin position="42"/>
        <end position="67"/>
    </location>
</feature>
<organism evidence="9 10">
    <name type="scientific">Aliicoccus persicus</name>
    <dbReference type="NCBI Taxonomy" id="930138"/>
    <lineage>
        <taxon>Bacteria</taxon>
        <taxon>Bacillati</taxon>
        <taxon>Bacillota</taxon>
        <taxon>Bacilli</taxon>
        <taxon>Bacillales</taxon>
        <taxon>Staphylococcaceae</taxon>
        <taxon>Aliicoccus</taxon>
    </lineage>
</organism>
<dbReference type="InterPro" id="IPR022324">
    <property type="entry name" value="Bacilysin_exporter_BacE_put"/>
</dbReference>
<feature type="transmembrane region" description="Helical" evidence="7">
    <location>
        <begin position="343"/>
        <end position="362"/>
    </location>
</feature>
<comment type="subcellular location">
    <subcellularLocation>
        <location evidence="1">Cell membrane</location>
        <topology evidence="1">Multi-pass membrane protein</topology>
    </subcellularLocation>
</comment>
<dbReference type="InterPro" id="IPR036259">
    <property type="entry name" value="MFS_trans_sf"/>
</dbReference>
<gene>
    <name evidence="9" type="ORF">K8V35_04595</name>
</gene>
<dbReference type="Proteomes" id="UP000763505">
    <property type="component" value="Unassembled WGS sequence"/>
</dbReference>
<feature type="transmembrane region" description="Helical" evidence="7">
    <location>
        <begin position="155"/>
        <end position="183"/>
    </location>
</feature>
<evidence type="ECO:0000313" key="10">
    <source>
        <dbReference type="Proteomes" id="UP000763505"/>
    </source>
</evidence>
<reference evidence="9" key="1">
    <citation type="journal article" date="2021" name="PeerJ">
        <title>Extensive microbial diversity within the chicken gut microbiome revealed by metagenomics and culture.</title>
        <authorList>
            <person name="Gilroy R."/>
            <person name="Ravi A."/>
            <person name="Getino M."/>
            <person name="Pursley I."/>
            <person name="Horton D.L."/>
            <person name="Alikhan N.F."/>
            <person name="Baker D."/>
            <person name="Gharbi K."/>
            <person name="Hall N."/>
            <person name="Watson M."/>
            <person name="Adriaenssens E.M."/>
            <person name="Foster-Nyarko E."/>
            <person name="Jarju S."/>
            <person name="Secka A."/>
            <person name="Antonio M."/>
            <person name="Oren A."/>
            <person name="Chaudhuri R.R."/>
            <person name="La Ragione R."/>
            <person name="Hildebrand F."/>
            <person name="Pallen M.J."/>
        </authorList>
    </citation>
    <scope>NUCLEOTIDE SEQUENCE</scope>
    <source>
        <strain evidence="9">6019</strain>
    </source>
</reference>
<dbReference type="CDD" id="cd06173">
    <property type="entry name" value="MFS_MefA_like"/>
    <property type="match status" value="1"/>
</dbReference>
<feature type="transmembrane region" description="Helical" evidence="7">
    <location>
        <begin position="12"/>
        <end position="36"/>
    </location>
</feature>
<keyword evidence="2" id="KW-0813">Transport</keyword>
<feature type="transmembrane region" description="Helical" evidence="7">
    <location>
        <begin position="368"/>
        <end position="390"/>
    </location>
</feature>
<dbReference type="GO" id="GO:0022857">
    <property type="term" value="F:transmembrane transporter activity"/>
    <property type="evidence" value="ECO:0007669"/>
    <property type="project" value="InterPro"/>
</dbReference>
<feature type="transmembrane region" description="Helical" evidence="7">
    <location>
        <begin position="219"/>
        <end position="244"/>
    </location>
</feature>
<keyword evidence="3" id="KW-1003">Cell membrane</keyword>
<dbReference type="AlphaFoldDB" id="A0A921DWV4"/>
<dbReference type="Gene3D" id="1.20.1250.20">
    <property type="entry name" value="MFS general substrate transporter like domains"/>
    <property type="match status" value="1"/>
</dbReference>
<dbReference type="PROSITE" id="PS50850">
    <property type="entry name" value="MFS"/>
    <property type="match status" value="1"/>
</dbReference>
<feature type="transmembrane region" description="Helical" evidence="7">
    <location>
        <begin position="88"/>
        <end position="118"/>
    </location>
</feature>
<dbReference type="PANTHER" id="PTHR43266:SF2">
    <property type="entry name" value="MAJOR FACILITATOR SUPERFAMILY (MFS) PROFILE DOMAIN-CONTAINING PROTEIN"/>
    <property type="match status" value="1"/>
</dbReference>
<feature type="transmembrane region" description="Helical" evidence="7">
    <location>
        <begin position="286"/>
        <end position="307"/>
    </location>
</feature>
<dbReference type="PRINTS" id="PR01988">
    <property type="entry name" value="EXPORTERBACE"/>
</dbReference>
<dbReference type="InterPro" id="IPR010290">
    <property type="entry name" value="TM_effector"/>
</dbReference>
<feature type="transmembrane region" description="Helical" evidence="7">
    <location>
        <begin position="313"/>
        <end position="331"/>
    </location>
</feature>
<dbReference type="Pfam" id="PF05977">
    <property type="entry name" value="MFS_3"/>
    <property type="match status" value="1"/>
</dbReference>
<dbReference type="SUPFAM" id="SSF103473">
    <property type="entry name" value="MFS general substrate transporter"/>
    <property type="match status" value="1"/>
</dbReference>
<evidence type="ECO:0000259" key="8">
    <source>
        <dbReference type="PROSITE" id="PS50850"/>
    </source>
</evidence>
<dbReference type="PANTHER" id="PTHR43266">
    <property type="entry name" value="MACROLIDE-EFFLUX PROTEIN"/>
    <property type="match status" value="1"/>
</dbReference>
<keyword evidence="4 7" id="KW-0812">Transmembrane</keyword>
<evidence type="ECO:0000256" key="3">
    <source>
        <dbReference type="ARBA" id="ARBA00022475"/>
    </source>
</evidence>
<dbReference type="GO" id="GO:0005886">
    <property type="term" value="C:plasma membrane"/>
    <property type="evidence" value="ECO:0007669"/>
    <property type="project" value="UniProtKB-SubCell"/>
</dbReference>
<dbReference type="InterPro" id="IPR020846">
    <property type="entry name" value="MFS_dom"/>
</dbReference>
<keyword evidence="6 7" id="KW-0472">Membrane</keyword>